<feature type="domain" description="Heterokaryon incompatibility" evidence="1">
    <location>
        <begin position="167"/>
        <end position="322"/>
    </location>
</feature>
<dbReference type="InterPro" id="IPR010730">
    <property type="entry name" value="HET"/>
</dbReference>
<protein>
    <recommendedName>
        <fullName evidence="1">Heterokaryon incompatibility domain-containing protein</fullName>
    </recommendedName>
</protein>
<dbReference type="PANTHER" id="PTHR33112:SF16">
    <property type="entry name" value="HETEROKARYON INCOMPATIBILITY DOMAIN-CONTAINING PROTEIN"/>
    <property type="match status" value="1"/>
</dbReference>
<dbReference type="Proteomes" id="UP000019373">
    <property type="component" value="Unassembled WGS sequence"/>
</dbReference>
<keyword evidence="3" id="KW-1185">Reference proteome</keyword>
<evidence type="ECO:0000313" key="3">
    <source>
        <dbReference type="Proteomes" id="UP000019373"/>
    </source>
</evidence>
<dbReference type="Pfam" id="PF06985">
    <property type="entry name" value="HET"/>
    <property type="match status" value="1"/>
</dbReference>
<proteinExistence type="predicted"/>
<reference evidence="3" key="1">
    <citation type="journal article" date="2014" name="BMC Genomics">
        <title>Genome characteristics reveal the impact of lichenization on lichen-forming fungus Endocarpon pusillum Hedwig (Verrucariales, Ascomycota).</title>
        <authorList>
            <person name="Wang Y.-Y."/>
            <person name="Liu B."/>
            <person name="Zhang X.-Y."/>
            <person name="Zhou Q.-M."/>
            <person name="Zhang T."/>
            <person name="Li H."/>
            <person name="Yu Y.-F."/>
            <person name="Zhang X.-L."/>
            <person name="Hao X.-Y."/>
            <person name="Wang M."/>
            <person name="Wang L."/>
            <person name="Wei J.-C."/>
        </authorList>
    </citation>
    <scope>NUCLEOTIDE SEQUENCE [LARGE SCALE GENOMIC DNA]</scope>
    <source>
        <strain evidence="3">Z07020 / HMAS-L-300199</strain>
    </source>
</reference>
<dbReference type="PANTHER" id="PTHR33112">
    <property type="entry name" value="DOMAIN PROTEIN, PUTATIVE-RELATED"/>
    <property type="match status" value="1"/>
</dbReference>
<evidence type="ECO:0000259" key="1">
    <source>
        <dbReference type="Pfam" id="PF06985"/>
    </source>
</evidence>
<dbReference type="EMBL" id="KE721493">
    <property type="protein sequence ID" value="ERF68822.1"/>
    <property type="molecule type" value="Genomic_DNA"/>
</dbReference>
<organism evidence="2 3">
    <name type="scientific">Endocarpon pusillum (strain Z07020 / HMAS-L-300199)</name>
    <name type="common">Lichen-forming fungus</name>
    <dbReference type="NCBI Taxonomy" id="1263415"/>
    <lineage>
        <taxon>Eukaryota</taxon>
        <taxon>Fungi</taxon>
        <taxon>Dikarya</taxon>
        <taxon>Ascomycota</taxon>
        <taxon>Pezizomycotina</taxon>
        <taxon>Eurotiomycetes</taxon>
        <taxon>Chaetothyriomycetidae</taxon>
        <taxon>Verrucariales</taxon>
        <taxon>Verrucariaceae</taxon>
        <taxon>Endocarpon</taxon>
    </lineage>
</organism>
<sequence>MPDHSDCQYPQERPFMSTLALLRSRVQQGCQNCRLIWQGIEEFADDKVREDGKLCDDNAEVWVRQKVVNVTWTQVDSSPLRLEFFTDSNEGVFPAWCDLQPLPIVSEPASKACFDTIRRWIDECSTEHARCHSDASGPLPHRVIDVRGVSGTSDVFLYESHHEAARYIALSHCWGRQPPLTTTKATLLERKFAIRWTTLPQTFQDAISITRELGVQYLWIDSLCILQDDEGDWVTESAQMDQVYKNSWITISAAGGAHANHGCFRRVSRREILVLKVRNQKNDVLSSILIRKQILVDAMYGTTGTDFVPTVSIFTRAWTFQERLLSRRVLHFMPDKMFWECYSQELCECGHAAARFNSYLGMPPDLVKFLKRDHIRAVANDPELDFTDIMAQWYTLVSQYVQRTLTFETDKLPAFSGVAKQFQEKNKLGTYLAGLWSVDLLKALLWYRSVKGTWKYLPHLSESLVPSWSWASISGAWEHDQIMGDLATETAQVIDFSCTLASEDPTGAVLGGYIILSGYLASALLRFREGDPSIGARERFLVQDALIVQGDSVRPFDADYLLEETSPSLASGQAVYLLQIAVENNQDGVGPNYFALVLNRIPNSPMVYQRIGLCSIPDIWFGEALRNEITIV</sequence>
<evidence type="ECO:0000313" key="2">
    <source>
        <dbReference type="EMBL" id="ERF68822.1"/>
    </source>
</evidence>
<accession>U1FVH2</accession>
<dbReference type="HOGENOM" id="CLU_002639_3_1_1"/>
<dbReference type="GeneID" id="19241210"/>
<name>U1FVH2_ENDPU</name>
<gene>
    <name evidence="2" type="ORF">EPUS_06266</name>
</gene>
<dbReference type="AlphaFoldDB" id="U1FVH2"/>
<dbReference type="OrthoDB" id="5125733at2759"/>
<dbReference type="OMA" id="SECNISH"/>
<dbReference type="eggNOG" id="ENOG502SICY">
    <property type="taxonomic scope" value="Eukaryota"/>
</dbReference>
<dbReference type="RefSeq" id="XP_007805559.1">
    <property type="nucleotide sequence ID" value="XM_007807368.1"/>
</dbReference>